<dbReference type="Pfam" id="PF02581">
    <property type="entry name" value="TMP-TENI"/>
    <property type="match status" value="1"/>
</dbReference>
<feature type="binding site" evidence="9">
    <location>
        <position position="71"/>
    </location>
    <ligand>
        <name>4-amino-2-methyl-5-(diphosphooxymethyl)pyrimidine</name>
        <dbReference type="ChEBI" id="CHEBI:57841"/>
    </ligand>
</feature>
<dbReference type="NCBIfam" id="TIGR00693">
    <property type="entry name" value="thiE"/>
    <property type="match status" value="1"/>
</dbReference>
<evidence type="ECO:0000313" key="13">
    <source>
        <dbReference type="EMBL" id="KGD60802.1"/>
    </source>
</evidence>
<dbReference type="InterPro" id="IPR022998">
    <property type="entry name" value="ThiamineP_synth_TenI"/>
</dbReference>
<dbReference type="InterPro" id="IPR013785">
    <property type="entry name" value="Aldolase_TIM"/>
</dbReference>
<dbReference type="HAMAP" id="MF_00097">
    <property type="entry name" value="TMP_synthase"/>
    <property type="match status" value="1"/>
</dbReference>
<feature type="binding site" evidence="9">
    <location>
        <position position="91"/>
    </location>
    <ligand>
        <name>Mg(2+)</name>
        <dbReference type="ChEBI" id="CHEBI:18420"/>
    </ligand>
</feature>
<comment type="catalytic activity">
    <reaction evidence="6 9 10">
        <text>4-methyl-5-(2-phosphooxyethyl)-thiazole + 4-amino-2-methyl-5-(diphosphooxymethyl)pyrimidine + H(+) = thiamine phosphate + diphosphate</text>
        <dbReference type="Rhea" id="RHEA:22328"/>
        <dbReference type="ChEBI" id="CHEBI:15378"/>
        <dbReference type="ChEBI" id="CHEBI:33019"/>
        <dbReference type="ChEBI" id="CHEBI:37575"/>
        <dbReference type="ChEBI" id="CHEBI:57841"/>
        <dbReference type="ChEBI" id="CHEBI:58296"/>
        <dbReference type="EC" id="2.5.1.3"/>
    </reaction>
</comment>
<evidence type="ECO:0000256" key="7">
    <source>
        <dbReference type="ARBA" id="ARBA00047851"/>
    </source>
</evidence>
<organism evidence="13 14">
    <name type="scientific">Alcanivorax jadensis T9</name>
    <dbReference type="NCBI Taxonomy" id="1177181"/>
    <lineage>
        <taxon>Bacteria</taxon>
        <taxon>Pseudomonadati</taxon>
        <taxon>Pseudomonadota</taxon>
        <taxon>Gammaproteobacteria</taxon>
        <taxon>Oceanospirillales</taxon>
        <taxon>Alcanivoracaceae</taxon>
        <taxon>Alcanivorax</taxon>
    </lineage>
</organism>
<comment type="caution">
    <text evidence="9">Lacks conserved residue(s) required for the propagation of feature annotation.</text>
</comment>
<accession>A0ABR4WBL3</accession>
<comment type="catalytic activity">
    <reaction evidence="7 9 10">
        <text>2-(2-carboxy-4-methylthiazol-5-yl)ethyl phosphate + 4-amino-2-methyl-5-(diphosphooxymethyl)pyrimidine + 2 H(+) = thiamine phosphate + CO2 + diphosphate</text>
        <dbReference type="Rhea" id="RHEA:47848"/>
        <dbReference type="ChEBI" id="CHEBI:15378"/>
        <dbReference type="ChEBI" id="CHEBI:16526"/>
        <dbReference type="ChEBI" id="CHEBI:33019"/>
        <dbReference type="ChEBI" id="CHEBI:37575"/>
        <dbReference type="ChEBI" id="CHEBI:57841"/>
        <dbReference type="ChEBI" id="CHEBI:62890"/>
        <dbReference type="EC" id="2.5.1.3"/>
    </reaction>
</comment>
<feature type="binding site" evidence="9">
    <location>
        <position position="72"/>
    </location>
    <ligand>
        <name>Mg(2+)</name>
        <dbReference type="ChEBI" id="CHEBI:18420"/>
    </ligand>
</feature>
<dbReference type="EMBL" id="ARXU01000008">
    <property type="protein sequence ID" value="KGD60802.1"/>
    <property type="molecule type" value="Genomic_DNA"/>
</dbReference>
<dbReference type="Proteomes" id="UP000029443">
    <property type="component" value="Unassembled WGS sequence"/>
</dbReference>
<feature type="binding site" evidence="9">
    <location>
        <position position="167"/>
    </location>
    <ligand>
        <name>2-[(2R,5Z)-2-carboxy-4-methylthiazol-5(2H)-ylidene]ethyl phosphate</name>
        <dbReference type="ChEBI" id="CHEBI:62899"/>
    </ligand>
</feature>
<dbReference type="PANTHER" id="PTHR20857">
    <property type="entry name" value="THIAMINE-PHOSPHATE PYROPHOSPHORYLASE"/>
    <property type="match status" value="1"/>
</dbReference>
<keyword evidence="3 9" id="KW-0479">Metal-binding</keyword>
<keyword evidence="14" id="KW-1185">Reference proteome</keyword>
<dbReference type="EC" id="2.5.1.3" evidence="9"/>
<comment type="catalytic activity">
    <reaction evidence="8 9 10">
        <text>2-[(2R,5Z)-2-carboxy-4-methylthiazol-5(2H)-ylidene]ethyl phosphate + 4-amino-2-methyl-5-(diphosphooxymethyl)pyrimidine + 2 H(+) = thiamine phosphate + CO2 + diphosphate</text>
        <dbReference type="Rhea" id="RHEA:47844"/>
        <dbReference type="ChEBI" id="CHEBI:15378"/>
        <dbReference type="ChEBI" id="CHEBI:16526"/>
        <dbReference type="ChEBI" id="CHEBI:33019"/>
        <dbReference type="ChEBI" id="CHEBI:37575"/>
        <dbReference type="ChEBI" id="CHEBI:57841"/>
        <dbReference type="ChEBI" id="CHEBI:62899"/>
        <dbReference type="EC" id="2.5.1.3"/>
    </reaction>
</comment>
<comment type="pathway">
    <text evidence="1 9 11">Cofactor biosynthesis; thiamine diphosphate biosynthesis; thiamine phosphate from 4-amino-2-methyl-5-diphosphomethylpyrimidine and 4-methyl-5-(2-phosphoethyl)-thiazole: step 1/1.</text>
</comment>
<feature type="binding site" evidence="9">
    <location>
        <begin position="137"/>
        <end position="139"/>
    </location>
    <ligand>
        <name>2-[(2R,5Z)-2-carboxy-4-methylthiazol-5(2H)-ylidene]ethyl phosphate</name>
        <dbReference type="ChEBI" id="CHEBI:62899"/>
    </ligand>
</feature>
<evidence type="ECO:0000256" key="10">
    <source>
        <dbReference type="RuleBase" id="RU003826"/>
    </source>
</evidence>
<keyword evidence="5 9" id="KW-0784">Thiamine biosynthesis</keyword>
<feature type="domain" description="Thiamine phosphate synthase/TenI" evidence="12">
    <location>
        <begin position="9"/>
        <end position="190"/>
    </location>
</feature>
<proteinExistence type="inferred from homology"/>
<dbReference type="PANTHER" id="PTHR20857:SF15">
    <property type="entry name" value="THIAMINE-PHOSPHATE SYNTHASE"/>
    <property type="match status" value="1"/>
</dbReference>
<evidence type="ECO:0000256" key="8">
    <source>
        <dbReference type="ARBA" id="ARBA00047883"/>
    </source>
</evidence>
<name>A0ABR4WBL3_9GAMM</name>
<evidence type="ECO:0000256" key="1">
    <source>
        <dbReference type="ARBA" id="ARBA00005165"/>
    </source>
</evidence>
<evidence type="ECO:0000256" key="9">
    <source>
        <dbReference type="HAMAP-Rule" id="MF_00097"/>
    </source>
</evidence>
<evidence type="ECO:0000313" key="14">
    <source>
        <dbReference type="Proteomes" id="UP000029443"/>
    </source>
</evidence>
<feature type="binding site" evidence="9">
    <location>
        <position position="110"/>
    </location>
    <ligand>
        <name>4-amino-2-methyl-5-(diphosphooxymethyl)pyrimidine</name>
        <dbReference type="ChEBI" id="CHEBI:57841"/>
    </ligand>
</feature>
<dbReference type="CDD" id="cd00564">
    <property type="entry name" value="TMP_TenI"/>
    <property type="match status" value="1"/>
</dbReference>
<feature type="binding site" evidence="9">
    <location>
        <begin position="39"/>
        <end position="43"/>
    </location>
    <ligand>
        <name>4-amino-2-methyl-5-(diphosphooxymethyl)pyrimidine</name>
        <dbReference type="ChEBI" id="CHEBI:57841"/>
    </ligand>
</feature>
<dbReference type="InterPro" id="IPR034291">
    <property type="entry name" value="TMP_synthase"/>
</dbReference>
<gene>
    <name evidence="9" type="primary">thiE</name>
    <name evidence="13" type="ORF">T9A_02279</name>
</gene>
<comment type="caution">
    <text evidence="13">The sequence shown here is derived from an EMBL/GenBank/DDBJ whole genome shotgun (WGS) entry which is preliminary data.</text>
</comment>
<comment type="cofactor">
    <cofactor evidence="9">
        <name>Mg(2+)</name>
        <dbReference type="ChEBI" id="CHEBI:18420"/>
    </cofactor>
    <text evidence="9">Binds 1 Mg(2+) ion per subunit.</text>
</comment>
<sequence length="213" mass="22457">MKHPAIHGLYAITDPALIRDRQLLPAAEAALRGGARLLQYRDKTATPAQRRHRAAQLQALCRQHDALFLVNDDPALAADIDADGVHIGQSDGGIARARRLLGPGKIIGVTCHSDLALAEQAAAAGADYVAFGRFFPSRTKPLAPPADPVILDQARQQLTIPLVAIGGINSDNGGQLLERGADALAVIHALFSAPAPDQVERAAQQLSALFNAV</sequence>
<keyword evidence="4 9" id="KW-0460">Magnesium</keyword>
<keyword evidence="2 9" id="KW-0808">Transferase</keyword>
<evidence type="ECO:0000256" key="4">
    <source>
        <dbReference type="ARBA" id="ARBA00022842"/>
    </source>
</evidence>
<dbReference type="SUPFAM" id="SSF51391">
    <property type="entry name" value="Thiamin phosphate synthase"/>
    <property type="match status" value="1"/>
</dbReference>
<evidence type="ECO:0000256" key="5">
    <source>
        <dbReference type="ARBA" id="ARBA00022977"/>
    </source>
</evidence>
<evidence type="ECO:0000256" key="6">
    <source>
        <dbReference type="ARBA" id="ARBA00047334"/>
    </source>
</evidence>
<evidence type="ECO:0000256" key="2">
    <source>
        <dbReference type="ARBA" id="ARBA00022679"/>
    </source>
</evidence>
<dbReference type="Gene3D" id="3.20.20.70">
    <property type="entry name" value="Aldolase class I"/>
    <property type="match status" value="1"/>
</dbReference>
<comment type="similarity">
    <text evidence="9 10">Belongs to the thiamine-phosphate synthase family.</text>
</comment>
<evidence type="ECO:0000256" key="11">
    <source>
        <dbReference type="RuleBase" id="RU004253"/>
    </source>
</evidence>
<protein>
    <recommendedName>
        <fullName evidence="9">Thiamine-phosphate synthase</fullName>
        <shortName evidence="9">TP synthase</shortName>
        <shortName evidence="9">TPS</shortName>
        <ecNumber evidence="9">2.5.1.3</ecNumber>
    </recommendedName>
    <alternativeName>
        <fullName evidence="9">Thiamine-phosphate pyrophosphorylase</fullName>
        <shortName evidence="9">TMP pyrophosphorylase</shortName>
        <shortName evidence="9">TMP-PPase</shortName>
    </alternativeName>
</protein>
<comment type="function">
    <text evidence="9">Condenses 4-methyl-5-(beta-hydroxyethyl)thiazole monophosphate (THZ-P) and 2-methyl-4-amino-5-hydroxymethyl pyrimidine pyrophosphate (HMP-PP) to form thiamine monophosphate (TMP).</text>
</comment>
<dbReference type="RefSeq" id="WP_035248456.1">
    <property type="nucleotide sequence ID" value="NZ_ARXU01000008.1"/>
</dbReference>
<evidence type="ECO:0000256" key="3">
    <source>
        <dbReference type="ARBA" id="ARBA00022723"/>
    </source>
</evidence>
<evidence type="ECO:0000259" key="12">
    <source>
        <dbReference type="Pfam" id="PF02581"/>
    </source>
</evidence>
<dbReference type="InterPro" id="IPR036206">
    <property type="entry name" value="ThiamineP_synth_sf"/>
</dbReference>
<reference evidence="13 14" key="1">
    <citation type="submission" date="2012-09" db="EMBL/GenBank/DDBJ databases">
        <title>Genome Sequence of alkane-degrading Bacterium Alcanivorax jadensis T9.</title>
        <authorList>
            <person name="Lai Q."/>
            <person name="Shao Z."/>
        </authorList>
    </citation>
    <scope>NUCLEOTIDE SEQUENCE [LARGE SCALE GENOMIC DNA]</scope>
    <source>
        <strain evidence="13 14">T9</strain>
    </source>
</reference>
<feature type="binding site" evidence="9">
    <location>
        <position position="140"/>
    </location>
    <ligand>
        <name>4-amino-2-methyl-5-(diphosphooxymethyl)pyrimidine</name>
        <dbReference type="ChEBI" id="CHEBI:57841"/>
    </ligand>
</feature>